<evidence type="ECO:0000313" key="4">
    <source>
        <dbReference type="Proteomes" id="UP000625316"/>
    </source>
</evidence>
<evidence type="ECO:0000256" key="1">
    <source>
        <dbReference type="SAM" id="SignalP"/>
    </source>
</evidence>
<dbReference type="EMBL" id="JADEXQ010000014">
    <property type="protein sequence ID" value="MBE9029325.1"/>
    <property type="molecule type" value="Genomic_DNA"/>
</dbReference>
<organism evidence="3 4">
    <name type="scientific">Romeriopsis navalis LEGE 11480</name>
    <dbReference type="NCBI Taxonomy" id="2777977"/>
    <lineage>
        <taxon>Bacteria</taxon>
        <taxon>Bacillati</taxon>
        <taxon>Cyanobacteriota</taxon>
        <taxon>Cyanophyceae</taxon>
        <taxon>Leptolyngbyales</taxon>
        <taxon>Leptolyngbyaceae</taxon>
        <taxon>Romeriopsis</taxon>
        <taxon>Romeriopsis navalis</taxon>
    </lineage>
</organism>
<keyword evidence="4" id="KW-1185">Reference proteome</keyword>
<sequence>MKSQLAFGLFALSTVSLLLSSATAAQAGLSLNETTDFTRQRPSQVIRTRLGSNMMNGMLKGKDDRSDWIRIGSASQVKQIKLNLIGNGLNRSLYQDNNRNGRSDAGDKLIPFNGNEVALDASKQYLLAITRSTPNSTAARSYIVQLTGFKETSRYETVKVSILRAKALSRFDTKVPGLKSYKADFEAFLKMDIEGSHASDKTRLFKNNDDPRFNHTYTSRVRTTQKRIPIELSLRDRDGDVFAGGAHDQADISPTRDRRLQLSYEPSTGKVFGPTGRVIGKRNQQITVTGNSRKDNASITFKIH</sequence>
<dbReference type="Proteomes" id="UP000625316">
    <property type="component" value="Unassembled WGS sequence"/>
</dbReference>
<gene>
    <name evidence="3" type="ORF">IQ266_06055</name>
</gene>
<evidence type="ECO:0000259" key="2">
    <source>
        <dbReference type="Pfam" id="PF00168"/>
    </source>
</evidence>
<dbReference type="Gene3D" id="2.60.40.150">
    <property type="entry name" value="C2 domain"/>
    <property type="match status" value="1"/>
</dbReference>
<feature type="domain" description="C2" evidence="2">
    <location>
        <begin position="157"/>
        <end position="246"/>
    </location>
</feature>
<feature type="signal peptide" evidence="1">
    <location>
        <begin position="1"/>
        <end position="27"/>
    </location>
</feature>
<dbReference type="Pfam" id="PF00168">
    <property type="entry name" value="C2"/>
    <property type="match status" value="1"/>
</dbReference>
<dbReference type="RefSeq" id="WP_264324145.1">
    <property type="nucleotide sequence ID" value="NZ_JADEXQ010000014.1"/>
</dbReference>
<protein>
    <recommendedName>
        <fullName evidence="2">C2 domain-containing protein</fullName>
    </recommendedName>
</protein>
<feature type="chain" id="PRO_5036861023" description="C2 domain-containing protein" evidence="1">
    <location>
        <begin position="28"/>
        <end position="304"/>
    </location>
</feature>
<accession>A0A928VJ75</accession>
<comment type="caution">
    <text evidence="3">The sequence shown here is derived from an EMBL/GenBank/DDBJ whole genome shotgun (WGS) entry which is preliminary data.</text>
</comment>
<proteinExistence type="predicted"/>
<dbReference type="AlphaFoldDB" id="A0A928VJ75"/>
<dbReference type="InterPro" id="IPR035892">
    <property type="entry name" value="C2_domain_sf"/>
</dbReference>
<name>A0A928VJ75_9CYAN</name>
<evidence type="ECO:0000313" key="3">
    <source>
        <dbReference type="EMBL" id="MBE9029325.1"/>
    </source>
</evidence>
<reference evidence="3" key="1">
    <citation type="submission" date="2020-10" db="EMBL/GenBank/DDBJ databases">
        <authorList>
            <person name="Castelo-Branco R."/>
            <person name="Eusebio N."/>
            <person name="Adriana R."/>
            <person name="Vieira A."/>
            <person name="Brugerolle De Fraissinette N."/>
            <person name="Rezende De Castro R."/>
            <person name="Schneider M.P."/>
            <person name="Vasconcelos V."/>
            <person name="Leao P.N."/>
        </authorList>
    </citation>
    <scope>NUCLEOTIDE SEQUENCE</scope>
    <source>
        <strain evidence="3">LEGE 11480</strain>
    </source>
</reference>
<keyword evidence="1" id="KW-0732">Signal</keyword>
<dbReference type="InterPro" id="IPR000008">
    <property type="entry name" value="C2_dom"/>
</dbReference>
<dbReference type="SUPFAM" id="SSF49562">
    <property type="entry name" value="C2 domain (Calcium/lipid-binding domain, CaLB)"/>
    <property type="match status" value="1"/>
</dbReference>